<dbReference type="Proteomes" id="UP000562984">
    <property type="component" value="Unassembled WGS sequence"/>
</dbReference>
<dbReference type="EMBL" id="JABEND010000015">
    <property type="protein sequence ID" value="NNG37573.1"/>
    <property type="molecule type" value="Genomic_DNA"/>
</dbReference>
<dbReference type="InterPro" id="IPR027381">
    <property type="entry name" value="LytR/CpsA/Psr_C"/>
</dbReference>
<evidence type="ECO:0000259" key="3">
    <source>
        <dbReference type="Pfam" id="PF13399"/>
    </source>
</evidence>
<comment type="caution">
    <text evidence="4">The sequence shown here is derived from an EMBL/GenBank/DDBJ whole genome shotgun (WGS) entry which is preliminary data.</text>
</comment>
<evidence type="ECO:0000313" key="5">
    <source>
        <dbReference type="Proteomes" id="UP000562984"/>
    </source>
</evidence>
<organism evidence="4 5">
    <name type="scientific">Nakamurella aerolata</name>
    <dbReference type="NCBI Taxonomy" id="1656892"/>
    <lineage>
        <taxon>Bacteria</taxon>
        <taxon>Bacillati</taxon>
        <taxon>Actinomycetota</taxon>
        <taxon>Actinomycetes</taxon>
        <taxon>Nakamurellales</taxon>
        <taxon>Nakamurellaceae</taxon>
        <taxon>Nakamurella</taxon>
    </lineage>
</organism>
<feature type="compositionally biased region" description="Low complexity" evidence="1">
    <location>
        <begin position="62"/>
        <end position="93"/>
    </location>
</feature>
<keyword evidence="2" id="KW-1133">Transmembrane helix</keyword>
<keyword evidence="2" id="KW-0472">Membrane</keyword>
<name>A0A849ACW0_9ACTN</name>
<feature type="region of interest" description="Disordered" evidence="1">
    <location>
        <begin position="52"/>
        <end position="100"/>
    </location>
</feature>
<evidence type="ECO:0000313" key="4">
    <source>
        <dbReference type="EMBL" id="NNG37573.1"/>
    </source>
</evidence>
<proteinExistence type="predicted"/>
<dbReference type="NCBIfam" id="NF035953">
    <property type="entry name" value="integrity_Cei"/>
    <property type="match status" value="1"/>
</dbReference>
<protein>
    <submittedName>
        <fullName evidence="4">Envelope integrity protein Cei</fullName>
    </submittedName>
</protein>
<keyword evidence="5" id="KW-1185">Reference proteome</keyword>
<sequence length="258" mass="27007">MSSDASGTAAAGAAPPKYRRRRRLPIIIVVTILLAATGVIWFQALRPAEAQAAGCNRPGPAPTTAQTTTRQSTTRTSGQRSSGSPAASTTSSSVLGPTTLGSFTDKNTLAYTRPGSPSQIPVQVLNASSQRGMATQVTQQLRQAGFDGVREAANDPVYPALDLSCIGEIRYGDAGAAGARTLLLLMPCAQLVVDQRVDESVDFVIGDKYEFADLPKDVTDQLAQIARFWTPPAVIEGQTQQVTTNAPVPPLPTAACPA</sequence>
<dbReference type="AlphaFoldDB" id="A0A849ACW0"/>
<accession>A0A849ACW0</accession>
<feature type="transmembrane region" description="Helical" evidence="2">
    <location>
        <begin position="24"/>
        <end position="42"/>
    </location>
</feature>
<gene>
    <name evidence="4" type="primary">cei</name>
    <name evidence="4" type="ORF">HKD39_18085</name>
</gene>
<evidence type="ECO:0000256" key="1">
    <source>
        <dbReference type="SAM" id="MobiDB-lite"/>
    </source>
</evidence>
<reference evidence="4 5" key="1">
    <citation type="submission" date="2020-05" db="EMBL/GenBank/DDBJ databases">
        <title>Nakamurella sp. DB0629 isolated from air conditioner.</title>
        <authorList>
            <person name="Kim D.H."/>
            <person name="Kim D.-U."/>
        </authorList>
    </citation>
    <scope>NUCLEOTIDE SEQUENCE [LARGE SCALE GENOMIC DNA]</scope>
    <source>
        <strain evidence="4 5">DB0629</strain>
    </source>
</reference>
<dbReference type="RefSeq" id="WP_171201271.1">
    <property type="nucleotide sequence ID" value="NZ_JABEND010000015.1"/>
</dbReference>
<dbReference type="Gene3D" id="3.30.70.2390">
    <property type="match status" value="1"/>
</dbReference>
<dbReference type="Pfam" id="PF13399">
    <property type="entry name" value="LytR_C"/>
    <property type="match status" value="1"/>
</dbReference>
<evidence type="ECO:0000256" key="2">
    <source>
        <dbReference type="SAM" id="Phobius"/>
    </source>
</evidence>
<feature type="domain" description="LytR/CpsA/Psr regulator C-terminal" evidence="3">
    <location>
        <begin position="119"/>
        <end position="209"/>
    </location>
</feature>
<keyword evidence="2" id="KW-0812">Transmembrane</keyword>